<sequence length="1053" mass="117845">MKVQIQNISDSFSDQDFIFCRCRIDFYLLRHLTNLSFDSYNDTQYSKDFSKKSPDGYCWDNVNWCQDPVKDCNTGCPNPAIWQKVLNKKCCTDNVKNESVYSWDVNTACGNFNPQKTCSLSNNISGTVDDASNTLQGDSWNVLYAQGPQWRSRANGTEGDVFCHYPLPLDSYIEDPTCGVYSPGACLALTQWIQDFKNNTDLPTSLQSIVGCYVYLYSWSFFFYGTLFRFPGNNYRTSLTDGGTGLRKIVVNQVVQPIPLSPPDVTQDSLFAFSSSFLQYPQPTRGDDGSYFLTVSMDYQSFTSVASQGNLPAMNNAIGSLLSHFFQEENLIEYVQGKTIYPNKSEYTLLSASALQTIPGNYSFQSSVWAAKDPDPFGFNTWLVGDHQNPYDWNAVLQNYQSLYKRGTTEIFFMPTFVLQVRIEKWHPILAAYCAAIIQPTTELCSQIFQQTNMQIEACNNCKTADQEACKQSLPLYCSTSFTHGNPSIQSLLFNNTLNRVSVENQCQCYNSELPPPNRIQPGNPVAMCFNKYCNDSDLQLVGATDVFCRQNCRTVDEWVHPQDPSMVSKNPGALNEARFNALCGQYKPKKISWNVLVNGLVITGCVVGLCIFYDRKWLGISLGVVLLAVVLFLSFDLVVSSYCTDKGKPFTCRTAITKIPFPRYVCDYRYCDCFFNSDCPTSCVCGSGLCIPHDYGVQKMTTQQELRVQCNVPLLLSIVLGTATYVVILSTLWPTLSNKVRYPTLSTGVVATVIASVFLVSFFPYSVYSGSCVVEKVPMLAGTYNSTQTQIVVSDTFFRQNLLFLCPVQSTQDVVVVSNSNMYTNQEKAIEILTLTIPQTIPSHSYFSEPTTTTSNGSYLLLSDGNVPDLSGWAIQRGIFTGSPSPVEGKVVFDHAFQQTPLVWATPQSMDKNSGVPVIQIQYVDTQSFTYRVVVYDTNQKQWVLASSLSSLSLGWMAMSQEENPAIPVVAFQEFGTSPLRSVDYQFVYQNPPLVLLALNTNDYSTVGIISLGDRTEKSFSWNIQTTLTSDPTTWVEDHPSMTMQYLVTSMD</sequence>
<feature type="transmembrane region" description="Helical" evidence="1">
    <location>
        <begin position="715"/>
        <end position="734"/>
    </location>
</feature>
<proteinExistence type="predicted"/>
<keyword evidence="1" id="KW-1133">Transmembrane helix</keyword>
<name>A0A6C0IE36_9ZZZZ</name>
<feature type="transmembrane region" description="Helical" evidence="1">
    <location>
        <begin position="592"/>
        <end position="614"/>
    </location>
</feature>
<keyword evidence="1" id="KW-0472">Membrane</keyword>
<reference evidence="2" key="1">
    <citation type="journal article" date="2020" name="Nature">
        <title>Giant virus diversity and host interactions through global metagenomics.</title>
        <authorList>
            <person name="Schulz F."/>
            <person name="Roux S."/>
            <person name="Paez-Espino D."/>
            <person name="Jungbluth S."/>
            <person name="Walsh D.A."/>
            <person name="Denef V.J."/>
            <person name="McMahon K.D."/>
            <person name="Konstantinidis K.T."/>
            <person name="Eloe-Fadrosh E.A."/>
            <person name="Kyrpides N.C."/>
            <person name="Woyke T."/>
        </authorList>
    </citation>
    <scope>NUCLEOTIDE SEQUENCE</scope>
    <source>
        <strain evidence="2">GVMAG-M-3300023184-71</strain>
    </source>
</reference>
<keyword evidence="1" id="KW-0812">Transmembrane</keyword>
<protein>
    <submittedName>
        <fullName evidence="2">Uncharacterized protein</fullName>
    </submittedName>
</protein>
<feature type="transmembrane region" description="Helical" evidence="1">
    <location>
        <begin position="621"/>
        <end position="640"/>
    </location>
</feature>
<dbReference type="AlphaFoldDB" id="A0A6C0IE36"/>
<evidence type="ECO:0000256" key="1">
    <source>
        <dbReference type="SAM" id="Phobius"/>
    </source>
</evidence>
<organism evidence="2">
    <name type="scientific">viral metagenome</name>
    <dbReference type="NCBI Taxonomy" id="1070528"/>
    <lineage>
        <taxon>unclassified sequences</taxon>
        <taxon>metagenomes</taxon>
        <taxon>organismal metagenomes</taxon>
    </lineage>
</organism>
<dbReference type="EMBL" id="MN740156">
    <property type="protein sequence ID" value="QHT90705.1"/>
    <property type="molecule type" value="Genomic_DNA"/>
</dbReference>
<accession>A0A6C0IE36</accession>
<feature type="transmembrane region" description="Helical" evidence="1">
    <location>
        <begin position="746"/>
        <end position="769"/>
    </location>
</feature>
<evidence type="ECO:0000313" key="2">
    <source>
        <dbReference type="EMBL" id="QHT90705.1"/>
    </source>
</evidence>